<dbReference type="Pfam" id="PF11659">
    <property type="entry name" value="DUF3261"/>
    <property type="match status" value="1"/>
</dbReference>
<reference evidence="2 3" key="1">
    <citation type="submission" date="2019-07" db="EMBL/GenBank/DDBJ databases">
        <title>Diversity of Bacteria from Kongsfjorden, Arctic.</title>
        <authorList>
            <person name="Yu Y."/>
        </authorList>
    </citation>
    <scope>NUCLEOTIDE SEQUENCE [LARGE SCALE GENOMIC DNA]</scope>
    <source>
        <strain evidence="2 3">SM1923</strain>
    </source>
</reference>
<sequence length="268" mass="29146">MNSLPVSADTVSTRPSDAACNLRTRCRPLLAAGLGLAASLLLSGCSLFAPQPLSAQSPMPALSSLQDTTTQRLSLRMERMDENGKAVMDDASPRLPPLLGVLRQSPEAMRLVLLSVQGQRLLTLVHDNDGSRFENARPDVLEKLPFTADWLARRISWVHWPQAAIDKAFMGTDWQLIQAGDWQHPNQPARRIIRQGSDIIAELDRDAQGRVSLSDPASGRVLVLTPLPSVSFNTDSLDTDSLNTVSLNTVSLNTVSPELASLEPSTHD</sequence>
<keyword evidence="1" id="KW-1133">Transmembrane helix</keyword>
<evidence type="ECO:0000313" key="3">
    <source>
        <dbReference type="Proteomes" id="UP000319941"/>
    </source>
</evidence>
<keyword evidence="3" id="KW-1185">Reference proteome</keyword>
<evidence type="ECO:0000313" key="2">
    <source>
        <dbReference type="EMBL" id="TVU69246.1"/>
    </source>
</evidence>
<dbReference type="STRING" id="553385.GCA_000591415_00721"/>
<proteinExistence type="predicted"/>
<dbReference type="InterPro" id="IPR021675">
    <property type="entry name" value="DUF3261"/>
</dbReference>
<organism evidence="2 3">
    <name type="scientific">Cobetia crustatorum</name>
    <dbReference type="NCBI Taxonomy" id="553385"/>
    <lineage>
        <taxon>Bacteria</taxon>
        <taxon>Pseudomonadati</taxon>
        <taxon>Pseudomonadota</taxon>
        <taxon>Gammaproteobacteria</taxon>
        <taxon>Oceanospirillales</taxon>
        <taxon>Halomonadaceae</taxon>
        <taxon>Cobetia</taxon>
    </lineage>
</organism>
<keyword evidence="1" id="KW-0812">Transmembrane</keyword>
<gene>
    <name evidence="2" type="ORF">FQP86_12405</name>
</gene>
<evidence type="ECO:0000256" key="1">
    <source>
        <dbReference type="SAM" id="Phobius"/>
    </source>
</evidence>
<dbReference type="AlphaFoldDB" id="A0A558HJD3"/>
<keyword evidence="1" id="KW-0472">Membrane</keyword>
<comment type="caution">
    <text evidence="2">The sequence shown here is derived from an EMBL/GenBank/DDBJ whole genome shotgun (WGS) entry which is preliminary data.</text>
</comment>
<protein>
    <submittedName>
        <fullName evidence="2">DUF3261 domain-containing protein</fullName>
    </submittedName>
</protein>
<name>A0A558HJD3_9GAMM</name>
<feature type="transmembrane region" description="Helical" evidence="1">
    <location>
        <begin position="29"/>
        <end position="49"/>
    </location>
</feature>
<accession>A0A558HJD3</accession>
<dbReference type="Proteomes" id="UP000319941">
    <property type="component" value="Unassembled WGS sequence"/>
</dbReference>
<dbReference type="OrthoDB" id="6900254at2"/>
<dbReference type="RefSeq" id="WP_144727736.1">
    <property type="nucleotide sequence ID" value="NZ_CAWOWR010000137.1"/>
</dbReference>
<dbReference type="EMBL" id="VNFH01000008">
    <property type="protein sequence ID" value="TVU69246.1"/>
    <property type="molecule type" value="Genomic_DNA"/>
</dbReference>